<dbReference type="KEGG" id="ada:A5CPEGH6_02430"/>
<dbReference type="SUPFAM" id="SSF103473">
    <property type="entry name" value="MFS general substrate transporter"/>
    <property type="match status" value="1"/>
</dbReference>
<feature type="transmembrane region" description="Helical" evidence="25">
    <location>
        <begin position="347"/>
        <end position="370"/>
    </location>
</feature>
<comment type="catalytic activity">
    <reaction evidence="18">
        <text>L-histidyl-L-alpha-amino acid(out) = L-histidyl-L-alpha-amino acid(in)</text>
        <dbReference type="Rhea" id="RHEA:79379"/>
        <dbReference type="ChEBI" id="CHEBI:229964"/>
    </reaction>
</comment>
<evidence type="ECO:0000256" key="2">
    <source>
        <dbReference type="ARBA" id="ARBA00008335"/>
    </source>
</evidence>
<feature type="transmembrane region" description="Helical" evidence="25">
    <location>
        <begin position="54"/>
        <end position="78"/>
    </location>
</feature>
<sequence>MTETIQRKINDSAFARWTALVLIASTMFFGYMFVDVLSPLKNLLETSRGWNSTVFGLYGGSEFILNVCGFLIVAGIILDKMGVRFTGLLSASLMVAGAAVKTYGISEYFCQGGFGFEFFSSFLTDIPASAKLACLGFMIFGCGTEMAGITVSKAIVKWFTGKEMALAMGLEMAIARLGVFAVFSLSPWVAELGSPSVVRPVAVVGVLLCIGLLTFLVFTVMDRKLDRQTGAAAAAGEPEEQFKVSDLRRLFTSGTFLTVAALCVLYYSAIFPFQRFATDMLQSNLGITAKQASDIFRWFPIGAMVLTPLLGSYLDHRGKGATMLLLGAILMTACHLIFALVPLTPLIAYSAIILLGISFSLVPAALWPSVPKLIENRLLGSAYAVIFWIQNIGLMAFPIIIGWSLNVSNPGVAEQIKEGVEGAAYNYTVPMLIFSCLGIAAFLLGLWLKAQDRSKGYGLELPNIKK</sequence>
<dbReference type="GeneID" id="98672215"/>
<evidence type="ECO:0000256" key="9">
    <source>
        <dbReference type="ARBA" id="ARBA00044878"/>
    </source>
</evidence>
<dbReference type="InterPro" id="IPR011701">
    <property type="entry name" value="MFS"/>
</dbReference>
<evidence type="ECO:0000313" key="28">
    <source>
        <dbReference type="Proteomes" id="UP000319374"/>
    </source>
</evidence>
<dbReference type="GO" id="GO:0022857">
    <property type="term" value="F:transmembrane transporter activity"/>
    <property type="evidence" value="ECO:0007669"/>
    <property type="project" value="InterPro"/>
</dbReference>
<dbReference type="EMBL" id="AP019736">
    <property type="protein sequence ID" value="BBL05605.1"/>
    <property type="molecule type" value="Genomic_DNA"/>
</dbReference>
<dbReference type="InterPro" id="IPR020846">
    <property type="entry name" value="MFS_dom"/>
</dbReference>
<feature type="transmembrane region" description="Helical" evidence="25">
    <location>
        <begin position="295"/>
        <end position="314"/>
    </location>
</feature>
<dbReference type="InterPro" id="IPR052187">
    <property type="entry name" value="MFSD1"/>
</dbReference>
<comment type="function">
    <text evidence="23">Lysosomal dipeptide uniporter that selectively exports lysine, arginine or histidine-containing dipeptides with a net positive charge from the lysosome lumen into the cytosol. Could play a role in a specific type of protein O-glycosylation indirectly regulating macrophages migration and tissue invasion. Also essential for liver homeostasis.</text>
</comment>
<feature type="transmembrane region" description="Helical" evidence="25">
    <location>
        <begin position="197"/>
        <end position="218"/>
    </location>
</feature>
<proteinExistence type="inferred from homology"/>
<evidence type="ECO:0000256" key="4">
    <source>
        <dbReference type="ARBA" id="ARBA00022692"/>
    </source>
</evidence>
<evidence type="ECO:0000256" key="3">
    <source>
        <dbReference type="ARBA" id="ARBA00022448"/>
    </source>
</evidence>
<feature type="transmembrane region" description="Helical" evidence="25">
    <location>
        <begin position="14"/>
        <end position="34"/>
    </location>
</feature>
<evidence type="ECO:0000256" key="13">
    <source>
        <dbReference type="ARBA" id="ARBA00044893"/>
    </source>
</evidence>
<evidence type="ECO:0000256" key="19">
    <source>
        <dbReference type="ARBA" id="ARBA00044919"/>
    </source>
</evidence>
<protein>
    <recommendedName>
        <fullName evidence="21">Lysosomal dipeptide transporter MFSD1</fullName>
    </recommendedName>
    <alternativeName>
        <fullName evidence="22">Major facilitator superfamily domain-containing protein 1</fullName>
    </alternativeName>
</protein>
<name>A0A4Y1WXV6_9BACT</name>
<evidence type="ECO:0000256" key="5">
    <source>
        <dbReference type="ARBA" id="ARBA00022989"/>
    </source>
</evidence>
<evidence type="ECO:0000256" key="14">
    <source>
        <dbReference type="ARBA" id="ARBA00044898"/>
    </source>
</evidence>
<dbReference type="Proteomes" id="UP000319374">
    <property type="component" value="Chromosome"/>
</dbReference>
<comment type="catalytic activity">
    <reaction evidence="16">
        <text>L-lysyl-L-lysine(out) = L-lysyl-L-lysine(in)</text>
        <dbReference type="Rhea" id="RHEA:79403"/>
        <dbReference type="ChEBI" id="CHEBI:229956"/>
    </reaction>
</comment>
<evidence type="ECO:0000256" key="1">
    <source>
        <dbReference type="ARBA" id="ARBA00004155"/>
    </source>
</evidence>
<feature type="transmembrane region" description="Helical" evidence="25">
    <location>
        <begin position="250"/>
        <end position="275"/>
    </location>
</feature>
<comment type="catalytic activity">
    <reaction evidence="17">
        <text>L-arginyl-glycine(out) = L-arginyl-glycine(in)</text>
        <dbReference type="Rhea" id="RHEA:79391"/>
        <dbReference type="ChEBI" id="CHEBI:229955"/>
    </reaction>
</comment>
<evidence type="ECO:0000256" key="22">
    <source>
        <dbReference type="ARBA" id="ARBA00045018"/>
    </source>
</evidence>
<reference evidence="28" key="1">
    <citation type="submission" date="2019-06" db="EMBL/GenBank/DDBJ databases">
        <title>Alistipes onderdonkii subsp. vulgaris subsp. nov., Alistipes dispar sp. nov. and Alistipes communis sp. nov., isolated from human faeces, and creation of Alistipes onderdonkii subsp. onderdonkii subsp. nov.</title>
        <authorList>
            <person name="Sakamoto M."/>
            <person name="Ikeyama N."/>
            <person name="Ogata Y."/>
            <person name="Suda W."/>
            <person name="Iino T."/>
            <person name="Hattori M."/>
            <person name="Ohkuma M."/>
        </authorList>
    </citation>
    <scope>NUCLEOTIDE SEQUENCE [LARGE SCALE GENOMIC DNA]</scope>
    <source>
        <strain evidence="28">5CPEGH6</strain>
    </source>
</reference>
<dbReference type="PANTHER" id="PTHR23512">
    <property type="entry name" value="MAJOR FACILITATOR SUPERFAMILY DOMAIN-CONTAINING PROTEIN 1"/>
    <property type="match status" value="1"/>
</dbReference>
<evidence type="ECO:0000256" key="20">
    <source>
        <dbReference type="ARBA" id="ARBA00044924"/>
    </source>
</evidence>
<comment type="subcellular location">
    <subcellularLocation>
        <location evidence="1">Lysosome membrane</location>
        <topology evidence="1">Multi-pass membrane protein</topology>
    </subcellularLocation>
</comment>
<comment type="catalytic activity">
    <reaction evidence="11">
        <text>L-alpha-aminoacyl-L-histidine(out) = L-alpha-aminoacyl-L-histidine(in)</text>
        <dbReference type="Rhea" id="RHEA:79375"/>
        <dbReference type="ChEBI" id="CHEBI:229967"/>
    </reaction>
</comment>
<evidence type="ECO:0000256" key="18">
    <source>
        <dbReference type="ARBA" id="ARBA00044912"/>
    </source>
</evidence>
<dbReference type="AlphaFoldDB" id="A0A4Y1WXV6"/>
<keyword evidence="4 25" id="KW-0812">Transmembrane</keyword>
<comment type="catalytic activity">
    <reaction evidence="15">
        <text>L-arginyl-L-alpha-amino acid(out) = L-arginyl-L-alpha-amino acid(in)</text>
        <dbReference type="Rhea" id="RHEA:79371"/>
        <dbReference type="ChEBI" id="CHEBI:84315"/>
    </reaction>
</comment>
<comment type="catalytic activity">
    <reaction evidence="8">
        <text>L-lysyl-L-alanine(out) = L-lysyl-L-alanine(in)</text>
        <dbReference type="Rhea" id="RHEA:79399"/>
        <dbReference type="ChEBI" id="CHEBI:229954"/>
    </reaction>
</comment>
<gene>
    <name evidence="27" type="ORF">A5CPEGH6_02430</name>
</gene>
<feature type="transmembrane region" description="Helical" evidence="25">
    <location>
        <begin position="164"/>
        <end position="185"/>
    </location>
</feature>
<evidence type="ECO:0000256" key="7">
    <source>
        <dbReference type="ARBA" id="ARBA00023228"/>
    </source>
</evidence>
<accession>A0A4Y1WXV6</accession>
<dbReference type="GO" id="GO:0005765">
    <property type="term" value="C:lysosomal membrane"/>
    <property type="evidence" value="ECO:0007669"/>
    <property type="project" value="UniProtKB-SubCell"/>
</dbReference>
<evidence type="ECO:0000256" key="11">
    <source>
        <dbReference type="ARBA" id="ARBA00044884"/>
    </source>
</evidence>
<evidence type="ECO:0000256" key="25">
    <source>
        <dbReference type="SAM" id="Phobius"/>
    </source>
</evidence>
<evidence type="ECO:0000256" key="15">
    <source>
        <dbReference type="ARBA" id="ARBA00044899"/>
    </source>
</evidence>
<evidence type="ECO:0000256" key="6">
    <source>
        <dbReference type="ARBA" id="ARBA00023136"/>
    </source>
</evidence>
<evidence type="ECO:0000256" key="21">
    <source>
        <dbReference type="ARBA" id="ARBA00044985"/>
    </source>
</evidence>
<comment type="similarity">
    <text evidence="2">Belongs to the major facilitator superfamily.</text>
</comment>
<dbReference type="InterPro" id="IPR036259">
    <property type="entry name" value="MFS_trans_sf"/>
</dbReference>
<feature type="domain" description="Major facilitator superfamily (MFS) profile" evidence="26">
    <location>
        <begin position="247"/>
        <end position="466"/>
    </location>
</feature>
<feature type="transmembrane region" description="Helical" evidence="25">
    <location>
        <begin position="85"/>
        <end position="106"/>
    </location>
</feature>
<evidence type="ECO:0000256" key="24">
    <source>
        <dbReference type="ARBA" id="ARBA00046376"/>
    </source>
</evidence>
<keyword evidence="28" id="KW-1185">Reference proteome</keyword>
<dbReference type="RefSeq" id="WP_179954819.1">
    <property type="nucleotide sequence ID" value="NZ_AP019736.1"/>
</dbReference>
<evidence type="ECO:0000256" key="17">
    <source>
        <dbReference type="ARBA" id="ARBA00044903"/>
    </source>
</evidence>
<feature type="transmembrane region" description="Helical" evidence="25">
    <location>
        <begin position="425"/>
        <end position="448"/>
    </location>
</feature>
<evidence type="ECO:0000259" key="26">
    <source>
        <dbReference type="PROSITE" id="PS50850"/>
    </source>
</evidence>
<comment type="catalytic activity">
    <reaction evidence="20">
        <text>L-lysyl-glycine(out) = L-lysyl-glycine(in)</text>
        <dbReference type="Rhea" id="RHEA:79407"/>
        <dbReference type="ChEBI" id="CHEBI:191202"/>
    </reaction>
</comment>
<dbReference type="Pfam" id="PF07690">
    <property type="entry name" value="MFS_1"/>
    <property type="match status" value="1"/>
</dbReference>
<evidence type="ECO:0000256" key="23">
    <source>
        <dbReference type="ARBA" id="ARBA00045709"/>
    </source>
</evidence>
<comment type="catalytic activity">
    <reaction evidence="9">
        <text>L-histidyl-glycine(out) = L-histidyl-glycine(in)</text>
        <dbReference type="Rhea" id="RHEA:79395"/>
        <dbReference type="ChEBI" id="CHEBI:229957"/>
    </reaction>
</comment>
<evidence type="ECO:0000256" key="10">
    <source>
        <dbReference type="ARBA" id="ARBA00044881"/>
    </source>
</evidence>
<keyword evidence="7" id="KW-0458">Lysosome</keyword>
<comment type="catalytic activity">
    <reaction evidence="12">
        <text>L-lysyl-L-alpha-amino acid(out) = L-lysyl-L-alpha-amino acid(in)</text>
        <dbReference type="Rhea" id="RHEA:79387"/>
        <dbReference type="ChEBI" id="CHEBI:229965"/>
    </reaction>
</comment>
<comment type="catalytic activity">
    <reaction evidence="13">
        <text>L-alpha-aminoacyl-L-lysine(out) = L-alpha-aminoacyl-L-lysine(in)</text>
        <dbReference type="Rhea" id="RHEA:79383"/>
        <dbReference type="ChEBI" id="CHEBI:229966"/>
    </reaction>
</comment>
<evidence type="ECO:0000256" key="16">
    <source>
        <dbReference type="ARBA" id="ARBA00044900"/>
    </source>
</evidence>
<feature type="transmembrane region" description="Helical" evidence="25">
    <location>
        <begin position="321"/>
        <end position="341"/>
    </location>
</feature>
<feature type="transmembrane region" description="Helical" evidence="25">
    <location>
        <begin position="126"/>
        <end position="152"/>
    </location>
</feature>
<evidence type="ECO:0000256" key="8">
    <source>
        <dbReference type="ARBA" id="ARBA00044876"/>
    </source>
</evidence>
<dbReference type="PROSITE" id="PS50850">
    <property type="entry name" value="MFS"/>
    <property type="match status" value="1"/>
</dbReference>
<dbReference type="Gene3D" id="1.20.1250.20">
    <property type="entry name" value="MFS general substrate transporter like domains"/>
    <property type="match status" value="2"/>
</dbReference>
<keyword evidence="5 25" id="KW-1133">Transmembrane helix</keyword>
<organism evidence="27 28">
    <name type="scientific">Alistipes dispar</name>
    <dbReference type="NCBI Taxonomy" id="2585119"/>
    <lineage>
        <taxon>Bacteria</taxon>
        <taxon>Pseudomonadati</taxon>
        <taxon>Bacteroidota</taxon>
        <taxon>Bacteroidia</taxon>
        <taxon>Bacteroidales</taxon>
        <taxon>Rikenellaceae</taxon>
        <taxon>Alistipes</taxon>
    </lineage>
</organism>
<comment type="catalytic activity">
    <reaction evidence="19">
        <text>L-alanyl-L-lysine(out) = L-alanyl-L-lysine(in)</text>
        <dbReference type="Rhea" id="RHEA:79415"/>
        <dbReference type="ChEBI" id="CHEBI:192470"/>
    </reaction>
</comment>
<comment type="subunit">
    <text evidence="24">Homodimer. Interacts with lysosomal protein GLMP (via lumenal domain); the interaction starts while both proteins are still in the endoplasmic reticulum and is required for stabilization of MFSD1 in lysosomes but has no direct effect on its targeting to lysosomes or transporter activity.</text>
</comment>
<comment type="catalytic activity">
    <reaction evidence="10">
        <text>L-alpha-aminoacyl-L-arginine(out) = L-alpha-aminoacyl-L-arginine(in)</text>
        <dbReference type="Rhea" id="RHEA:79367"/>
        <dbReference type="ChEBI" id="CHEBI:229968"/>
    </reaction>
</comment>
<keyword evidence="3" id="KW-0813">Transport</keyword>
<feature type="transmembrane region" description="Helical" evidence="25">
    <location>
        <begin position="382"/>
        <end position="405"/>
    </location>
</feature>
<keyword evidence="6 25" id="KW-0472">Membrane</keyword>
<evidence type="ECO:0000256" key="12">
    <source>
        <dbReference type="ARBA" id="ARBA00044891"/>
    </source>
</evidence>
<evidence type="ECO:0000313" key="27">
    <source>
        <dbReference type="EMBL" id="BBL05605.1"/>
    </source>
</evidence>
<dbReference type="PANTHER" id="PTHR23512:SF3">
    <property type="entry name" value="MAJOR FACILITATOR SUPERFAMILY DOMAIN-CONTAINING PROTEIN 1"/>
    <property type="match status" value="1"/>
</dbReference>
<comment type="catalytic activity">
    <reaction evidence="14">
        <text>L-aspartyl-L-lysine(out) = L-aspartyl-L-lysine(in)</text>
        <dbReference type="Rhea" id="RHEA:79411"/>
        <dbReference type="ChEBI" id="CHEBI:229953"/>
    </reaction>
</comment>